<feature type="region of interest" description="Disordered" evidence="1">
    <location>
        <begin position="105"/>
        <end position="179"/>
    </location>
</feature>
<dbReference type="Proteomes" id="UP001345691">
    <property type="component" value="Unassembled WGS sequence"/>
</dbReference>
<organism evidence="2 3">
    <name type="scientific">Exophiala sideris</name>
    <dbReference type="NCBI Taxonomy" id="1016849"/>
    <lineage>
        <taxon>Eukaryota</taxon>
        <taxon>Fungi</taxon>
        <taxon>Dikarya</taxon>
        <taxon>Ascomycota</taxon>
        <taxon>Pezizomycotina</taxon>
        <taxon>Eurotiomycetes</taxon>
        <taxon>Chaetothyriomycetidae</taxon>
        <taxon>Chaetothyriales</taxon>
        <taxon>Herpotrichiellaceae</taxon>
        <taxon>Exophiala</taxon>
    </lineage>
</organism>
<evidence type="ECO:0000313" key="2">
    <source>
        <dbReference type="EMBL" id="KAK5067421.1"/>
    </source>
</evidence>
<gene>
    <name evidence="2" type="ORF">LTR69_001408</name>
</gene>
<keyword evidence="3" id="KW-1185">Reference proteome</keyword>
<feature type="compositionally biased region" description="Basic and acidic residues" evidence="1">
    <location>
        <begin position="107"/>
        <end position="117"/>
    </location>
</feature>
<evidence type="ECO:0000313" key="3">
    <source>
        <dbReference type="Proteomes" id="UP001345691"/>
    </source>
</evidence>
<proteinExistence type="predicted"/>
<reference evidence="2 3" key="1">
    <citation type="submission" date="2023-08" db="EMBL/GenBank/DDBJ databases">
        <title>Black Yeasts Isolated from many extreme environments.</title>
        <authorList>
            <person name="Coleine C."/>
            <person name="Stajich J.E."/>
            <person name="Selbmann L."/>
        </authorList>
    </citation>
    <scope>NUCLEOTIDE SEQUENCE [LARGE SCALE GENOMIC DNA]</scope>
    <source>
        <strain evidence="2 3">CCFEE 6328</strain>
    </source>
</reference>
<evidence type="ECO:0000256" key="1">
    <source>
        <dbReference type="SAM" id="MobiDB-lite"/>
    </source>
</evidence>
<name>A0ABR0JN72_9EURO</name>
<protein>
    <submittedName>
        <fullName evidence="2">Uncharacterized protein</fullName>
    </submittedName>
</protein>
<comment type="caution">
    <text evidence="2">The sequence shown here is derived from an EMBL/GenBank/DDBJ whole genome shotgun (WGS) entry which is preliminary data.</text>
</comment>
<dbReference type="EMBL" id="JAVRRF010000002">
    <property type="protein sequence ID" value="KAK5067421.1"/>
    <property type="molecule type" value="Genomic_DNA"/>
</dbReference>
<sequence>MGTLAPGRSPSSNDSLFVLGPVTFVLPRLLQLTLKERREGFTPRILLERVVGWIVDVLLSQDSEEPSHYNDSCTAEALRAYCHKIAISLDENALGNGLIKHYHYHDHHNDNDHHHTTNGESPSSPQEPMKKRPPPQTRRAPPRKEEDGENEEDEDEDEDEDDDDIVSFGALSAQANAEA</sequence>
<accession>A0ABR0JN72</accession>
<feature type="compositionally biased region" description="Acidic residues" evidence="1">
    <location>
        <begin position="147"/>
        <end position="165"/>
    </location>
</feature>